<dbReference type="SUPFAM" id="SSF103473">
    <property type="entry name" value="MFS general substrate transporter"/>
    <property type="match status" value="1"/>
</dbReference>
<name>A0A1L7WSX7_9HELO</name>
<organism evidence="11 12">
    <name type="scientific">Phialocephala subalpina</name>
    <dbReference type="NCBI Taxonomy" id="576137"/>
    <lineage>
        <taxon>Eukaryota</taxon>
        <taxon>Fungi</taxon>
        <taxon>Dikarya</taxon>
        <taxon>Ascomycota</taxon>
        <taxon>Pezizomycotina</taxon>
        <taxon>Leotiomycetes</taxon>
        <taxon>Helotiales</taxon>
        <taxon>Mollisiaceae</taxon>
        <taxon>Phialocephala</taxon>
        <taxon>Phialocephala fortinii species complex</taxon>
    </lineage>
</organism>
<dbReference type="InterPro" id="IPR036259">
    <property type="entry name" value="MFS_trans_sf"/>
</dbReference>
<keyword evidence="6 9" id="KW-0472">Membrane</keyword>
<keyword evidence="4 9" id="KW-0812">Transmembrane</keyword>
<evidence type="ECO:0000256" key="8">
    <source>
        <dbReference type="SAM" id="MobiDB-lite"/>
    </source>
</evidence>
<evidence type="ECO:0000256" key="5">
    <source>
        <dbReference type="ARBA" id="ARBA00022989"/>
    </source>
</evidence>
<feature type="transmembrane region" description="Helical" evidence="9">
    <location>
        <begin position="149"/>
        <end position="172"/>
    </location>
</feature>
<feature type="transmembrane region" description="Helical" evidence="9">
    <location>
        <begin position="91"/>
        <end position="110"/>
    </location>
</feature>
<keyword evidence="5 9" id="KW-1133">Transmembrane helix</keyword>
<dbReference type="InterPro" id="IPR050360">
    <property type="entry name" value="MFS_Sugar_Transporters"/>
</dbReference>
<feature type="transmembrane region" description="Helical" evidence="9">
    <location>
        <begin position="60"/>
        <end position="79"/>
    </location>
</feature>
<dbReference type="InterPro" id="IPR003663">
    <property type="entry name" value="Sugar/inositol_transpt"/>
</dbReference>
<feature type="domain" description="Major facilitator superfamily (MFS) profile" evidence="10">
    <location>
        <begin position="22"/>
        <end position="453"/>
    </location>
</feature>
<dbReference type="Proteomes" id="UP000184330">
    <property type="component" value="Unassembled WGS sequence"/>
</dbReference>
<reference evidence="11 12" key="1">
    <citation type="submission" date="2016-03" db="EMBL/GenBank/DDBJ databases">
        <authorList>
            <person name="Ploux O."/>
        </authorList>
    </citation>
    <scope>NUCLEOTIDE SEQUENCE [LARGE SCALE GENOMIC DNA]</scope>
    <source>
        <strain evidence="11 12">UAMH 11012</strain>
    </source>
</reference>
<dbReference type="FunFam" id="1.20.1250.20:FF:000134">
    <property type="entry name" value="MFS sugar transporter protein"/>
    <property type="match status" value="1"/>
</dbReference>
<dbReference type="NCBIfam" id="TIGR00879">
    <property type="entry name" value="SP"/>
    <property type="match status" value="1"/>
</dbReference>
<dbReference type="PRINTS" id="PR00171">
    <property type="entry name" value="SUGRTRNSPORT"/>
</dbReference>
<evidence type="ECO:0000256" key="4">
    <source>
        <dbReference type="ARBA" id="ARBA00022692"/>
    </source>
</evidence>
<comment type="similarity">
    <text evidence="2 7">Belongs to the major facilitator superfamily. Sugar transporter (TC 2.A.1.1) family.</text>
</comment>
<dbReference type="AlphaFoldDB" id="A0A1L7WSX7"/>
<protein>
    <submittedName>
        <fullName evidence="11">Related to sugar transporter</fullName>
    </submittedName>
</protein>
<sequence length="518" mass="54891">MALEKIVSKVSSYLHPPKYVQAATLISLGGILFGLDTGTIGPLTIMPQSTQTFGPLSSTIHGLVVSTILIPAALSSFFGGHIANTLGRLKGIAVGAAIFGLGAGIEAASVKLGMLIAGRAVKGIGEGLFLSTSVVYITEISPPRSRGTLASIPQFMTTIGVCAGYFTCYGTVSLPSSASWRLPFALQSFIACLFVLTTLLFLPESPRWLTATGRHPEAILIWEKLGIDTTEREKIEESGSREALSEVKTLDILSVFSPDAYRQTALGVFLMAMQQASGIDGVLYYAPLLFSRAGLSSSTSSFLASGISALLMFLITIPAFLLADSWGRRPSAIVGGVIQVFCMFLIGGLFLGGDGEVKGVKGWVVVVAIYVFAVGFSGTWGVTLRVYTSEIQGPKTRAGASSLALSANWTVNWIIAFTTPIFLAHSSFGVYFLFGSTTLLTVVVCIFWMPETRGRTLEDIDASFRRKHRKTEREDVELSLRGRGEGLLVGEFGSGEGEGDGKSGVVVNVGESSSASVV</sequence>
<dbReference type="PANTHER" id="PTHR48022:SF2">
    <property type="entry name" value="PLASTIDIC GLUCOSE TRANSPORTER 4"/>
    <property type="match status" value="1"/>
</dbReference>
<keyword evidence="11" id="KW-0762">Sugar transport</keyword>
<dbReference type="EMBL" id="FJOG01000007">
    <property type="protein sequence ID" value="CZR55874.1"/>
    <property type="molecule type" value="Genomic_DNA"/>
</dbReference>
<dbReference type="InterPro" id="IPR005828">
    <property type="entry name" value="MFS_sugar_transport-like"/>
</dbReference>
<dbReference type="InterPro" id="IPR020846">
    <property type="entry name" value="MFS_dom"/>
</dbReference>
<dbReference type="PROSITE" id="PS50850">
    <property type="entry name" value="MFS"/>
    <property type="match status" value="1"/>
</dbReference>
<dbReference type="PROSITE" id="PS00216">
    <property type="entry name" value="SUGAR_TRANSPORT_1"/>
    <property type="match status" value="1"/>
</dbReference>
<feature type="transmembrane region" description="Helical" evidence="9">
    <location>
        <begin position="363"/>
        <end position="382"/>
    </location>
</feature>
<dbReference type="PANTHER" id="PTHR48022">
    <property type="entry name" value="PLASTIDIC GLUCOSE TRANSPORTER 4"/>
    <property type="match status" value="1"/>
</dbReference>
<keyword evidence="12" id="KW-1185">Reference proteome</keyword>
<dbReference type="OrthoDB" id="5399138at2759"/>
<feature type="transmembrane region" description="Helical" evidence="9">
    <location>
        <begin position="116"/>
        <end position="137"/>
    </location>
</feature>
<feature type="transmembrane region" description="Helical" evidence="9">
    <location>
        <begin position="332"/>
        <end position="351"/>
    </location>
</feature>
<evidence type="ECO:0000256" key="9">
    <source>
        <dbReference type="SAM" id="Phobius"/>
    </source>
</evidence>
<dbReference type="GO" id="GO:0005351">
    <property type="term" value="F:carbohydrate:proton symporter activity"/>
    <property type="evidence" value="ECO:0007669"/>
    <property type="project" value="TreeGrafter"/>
</dbReference>
<dbReference type="PROSITE" id="PS00217">
    <property type="entry name" value="SUGAR_TRANSPORT_2"/>
    <property type="match status" value="1"/>
</dbReference>
<keyword evidence="3 7" id="KW-0813">Transport</keyword>
<dbReference type="Gene3D" id="1.20.1250.20">
    <property type="entry name" value="MFS general substrate transporter like domains"/>
    <property type="match status" value="1"/>
</dbReference>
<comment type="subcellular location">
    <subcellularLocation>
        <location evidence="1">Membrane</location>
        <topology evidence="1">Multi-pass membrane protein</topology>
    </subcellularLocation>
</comment>
<accession>A0A1L7WSX7</accession>
<evidence type="ECO:0000256" key="3">
    <source>
        <dbReference type="ARBA" id="ARBA00022448"/>
    </source>
</evidence>
<evidence type="ECO:0000313" key="12">
    <source>
        <dbReference type="Proteomes" id="UP000184330"/>
    </source>
</evidence>
<gene>
    <name evidence="11" type="ORF">PAC_05762</name>
</gene>
<dbReference type="GO" id="GO:0016020">
    <property type="term" value="C:membrane"/>
    <property type="evidence" value="ECO:0007669"/>
    <property type="project" value="UniProtKB-SubCell"/>
</dbReference>
<feature type="region of interest" description="Disordered" evidence="8">
    <location>
        <begin position="493"/>
        <end position="518"/>
    </location>
</feature>
<feature type="transmembrane region" description="Helical" evidence="9">
    <location>
        <begin position="302"/>
        <end position="323"/>
    </location>
</feature>
<dbReference type="InterPro" id="IPR005829">
    <property type="entry name" value="Sugar_transporter_CS"/>
</dbReference>
<evidence type="ECO:0000259" key="10">
    <source>
        <dbReference type="PROSITE" id="PS50850"/>
    </source>
</evidence>
<feature type="compositionally biased region" description="Low complexity" evidence="8">
    <location>
        <begin position="503"/>
        <end position="518"/>
    </location>
</feature>
<evidence type="ECO:0000256" key="2">
    <source>
        <dbReference type="ARBA" id="ARBA00010992"/>
    </source>
</evidence>
<evidence type="ECO:0000256" key="7">
    <source>
        <dbReference type="RuleBase" id="RU003346"/>
    </source>
</evidence>
<feature type="transmembrane region" description="Helical" evidence="9">
    <location>
        <begin position="184"/>
        <end position="202"/>
    </location>
</feature>
<feature type="transmembrane region" description="Helical" evidence="9">
    <location>
        <begin position="266"/>
        <end position="290"/>
    </location>
</feature>
<proteinExistence type="inferred from homology"/>
<feature type="transmembrane region" description="Helical" evidence="9">
    <location>
        <begin position="429"/>
        <end position="449"/>
    </location>
</feature>
<feature type="transmembrane region" description="Helical" evidence="9">
    <location>
        <begin position="403"/>
        <end position="423"/>
    </location>
</feature>
<evidence type="ECO:0000256" key="1">
    <source>
        <dbReference type="ARBA" id="ARBA00004141"/>
    </source>
</evidence>
<dbReference type="Pfam" id="PF00083">
    <property type="entry name" value="Sugar_tr"/>
    <property type="match status" value="1"/>
</dbReference>
<evidence type="ECO:0000313" key="11">
    <source>
        <dbReference type="EMBL" id="CZR55874.1"/>
    </source>
</evidence>
<feature type="transmembrane region" description="Helical" evidence="9">
    <location>
        <begin position="20"/>
        <end position="40"/>
    </location>
</feature>
<evidence type="ECO:0000256" key="6">
    <source>
        <dbReference type="ARBA" id="ARBA00023136"/>
    </source>
</evidence>